<comment type="caution">
    <text evidence="3">The sequence shown here is derived from an EMBL/GenBank/DDBJ whole genome shotgun (WGS) entry which is preliminary data.</text>
</comment>
<keyword evidence="2" id="KW-1133">Transmembrane helix</keyword>
<keyword evidence="2" id="KW-0472">Membrane</keyword>
<protein>
    <submittedName>
        <fullName evidence="3">Uncharacterized protein</fullName>
    </submittedName>
</protein>
<evidence type="ECO:0000256" key="1">
    <source>
        <dbReference type="SAM" id="MobiDB-lite"/>
    </source>
</evidence>
<dbReference type="OrthoDB" id="5114877at2"/>
<sequence length="189" mass="20319">MSRPQSTYPHQQAGRQPADSYPDRSYPGYGSDDQDPPNRYPGNDRGTSKSSKSSKRKAIIATVAVAVVGGSLLGLGGAEWWSSRDSGPKTAPAHSLEQIADKVGCEPTSVRKSSDFSQGVCMLGETRTTILTFESNQKMTDWIEAAEGYGGAYLVGTKWLVTSNKAETLDPLVDKLGGGQIMLDSHYQD</sequence>
<feature type="region of interest" description="Disordered" evidence="1">
    <location>
        <begin position="1"/>
        <end position="54"/>
    </location>
</feature>
<keyword evidence="2" id="KW-0812">Transmembrane</keyword>
<accession>A0A010ZQS9</accession>
<reference evidence="3 4" key="1">
    <citation type="submission" date="2013-07" db="EMBL/GenBank/DDBJ databases">
        <authorList>
            <consortium name="DOE Joint Genome Institute"/>
            <person name="Eisen J."/>
            <person name="Huntemann M."/>
            <person name="Han J."/>
            <person name="Chen A."/>
            <person name="Kyrpides N."/>
            <person name="Mavromatis K."/>
            <person name="Markowitz V."/>
            <person name="Palaniappan K."/>
            <person name="Ivanova N."/>
            <person name="Schaumberg A."/>
            <person name="Pati A."/>
            <person name="Liolios K."/>
            <person name="Nordberg H.P."/>
            <person name="Cantor M.N."/>
            <person name="Hua S.X."/>
            <person name="Woyke T."/>
        </authorList>
    </citation>
    <scope>NUCLEOTIDE SEQUENCE [LARGE SCALE GENOMIC DNA]</scope>
    <source>
        <strain evidence="3 4">DSM 44712</strain>
    </source>
</reference>
<feature type="transmembrane region" description="Helical" evidence="2">
    <location>
        <begin position="58"/>
        <end position="81"/>
    </location>
</feature>
<organism evidence="3 4">
    <name type="scientific">Cryptosporangium arvum DSM 44712</name>
    <dbReference type="NCBI Taxonomy" id="927661"/>
    <lineage>
        <taxon>Bacteria</taxon>
        <taxon>Bacillati</taxon>
        <taxon>Actinomycetota</taxon>
        <taxon>Actinomycetes</taxon>
        <taxon>Cryptosporangiales</taxon>
        <taxon>Cryptosporangiaceae</taxon>
        <taxon>Cryptosporangium</taxon>
    </lineage>
</organism>
<evidence type="ECO:0000256" key="2">
    <source>
        <dbReference type="SAM" id="Phobius"/>
    </source>
</evidence>
<feature type="compositionally biased region" description="Polar residues" evidence="1">
    <location>
        <begin position="1"/>
        <end position="14"/>
    </location>
</feature>
<gene>
    <name evidence="3" type="ORF">CryarDRAFT_2129</name>
</gene>
<dbReference type="RefSeq" id="WP_051570002.1">
    <property type="nucleotide sequence ID" value="NZ_KK073874.1"/>
</dbReference>
<dbReference type="EMBL" id="JFBT01000001">
    <property type="protein sequence ID" value="EXG81034.1"/>
    <property type="molecule type" value="Genomic_DNA"/>
</dbReference>
<name>A0A010ZQS9_9ACTN</name>
<dbReference type="Proteomes" id="UP000021053">
    <property type="component" value="Unassembled WGS sequence"/>
</dbReference>
<keyword evidence="4" id="KW-1185">Reference proteome</keyword>
<evidence type="ECO:0000313" key="4">
    <source>
        <dbReference type="Proteomes" id="UP000021053"/>
    </source>
</evidence>
<dbReference type="HOGENOM" id="CLU_1432375_0_0_11"/>
<proteinExistence type="predicted"/>
<evidence type="ECO:0000313" key="3">
    <source>
        <dbReference type="EMBL" id="EXG81034.1"/>
    </source>
</evidence>
<dbReference type="AlphaFoldDB" id="A0A010ZQS9"/>